<evidence type="ECO:0000313" key="2">
    <source>
        <dbReference type="Proteomes" id="UP000030848"/>
    </source>
</evidence>
<dbReference type="AlphaFoldDB" id="A0A837DDE1"/>
<accession>A0A837DDE1</accession>
<gene>
    <name evidence="1" type="ORF">MINT15_25510</name>
</gene>
<comment type="caution">
    <text evidence="1">The sequence shown here is derived from an EMBL/GenBank/DDBJ whole genome shotgun (WGS) entry which is preliminary data.</text>
</comment>
<organism evidence="1 2">
    <name type="scientific">Saccharomonospora viridis</name>
    <dbReference type="NCBI Taxonomy" id="1852"/>
    <lineage>
        <taxon>Bacteria</taxon>
        <taxon>Bacillati</taxon>
        <taxon>Actinomycetota</taxon>
        <taxon>Actinomycetes</taxon>
        <taxon>Pseudonocardiales</taxon>
        <taxon>Pseudonocardiaceae</taxon>
        <taxon>Saccharomonospora</taxon>
    </lineage>
</organism>
<proteinExistence type="predicted"/>
<protein>
    <submittedName>
        <fullName evidence="1">Uncharacterized protein</fullName>
    </submittedName>
</protein>
<dbReference type="Proteomes" id="UP000030848">
    <property type="component" value="Unassembled WGS sequence"/>
</dbReference>
<name>A0A837DDE1_9PSEU</name>
<sequence>MPAASNAVRLVPNAIGHAFLVEGGRKFSENTTMWIATIEASNTQVKT</sequence>
<evidence type="ECO:0000313" key="1">
    <source>
        <dbReference type="EMBL" id="KHF43826.1"/>
    </source>
</evidence>
<reference evidence="1 2" key="1">
    <citation type="submission" date="2014-10" db="EMBL/GenBank/DDBJ databases">
        <title>Genome sequence of Micropolyspora internatus JCM3315.</title>
        <authorList>
            <person name="Shin S.-K."/>
            <person name="Yi H."/>
        </authorList>
    </citation>
    <scope>NUCLEOTIDE SEQUENCE [LARGE SCALE GENOMIC DNA]</scope>
    <source>
        <strain evidence="1 2">JCM 3315</strain>
    </source>
</reference>
<dbReference type="EMBL" id="JRZE01000005">
    <property type="protein sequence ID" value="KHF43826.1"/>
    <property type="molecule type" value="Genomic_DNA"/>
</dbReference>